<dbReference type="InterPro" id="IPR013525">
    <property type="entry name" value="ABC2_TM"/>
</dbReference>
<dbReference type="Proteomes" id="UP000013785">
    <property type="component" value="Unassembled WGS sequence"/>
</dbReference>
<gene>
    <name evidence="7" type="ORF">UC3_01533</name>
</gene>
<proteinExistence type="predicted"/>
<dbReference type="PATRIC" id="fig|1158610.3.peg.1518"/>
<feature type="transmembrane region" description="Helical" evidence="5">
    <location>
        <begin position="288"/>
        <end position="310"/>
    </location>
</feature>
<organism evidence="7 8">
    <name type="scientific">Enterococcus phoeniculicola ATCC BAA-412</name>
    <dbReference type="NCBI Taxonomy" id="1158610"/>
    <lineage>
        <taxon>Bacteria</taxon>
        <taxon>Bacillati</taxon>
        <taxon>Bacillota</taxon>
        <taxon>Bacilli</taxon>
        <taxon>Lactobacillales</taxon>
        <taxon>Enterococcaceae</taxon>
        <taxon>Enterococcus</taxon>
    </lineage>
</organism>
<evidence type="ECO:0000256" key="3">
    <source>
        <dbReference type="ARBA" id="ARBA00022989"/>
    </source>
</evidence>
<keyword evidence="2 5" id="KW-0812">Transmembrane</keyword>
<feature type="transmembrane region" description="Helical" evidence="5">
    <location>
        <begin position="330"/>
        <end position="350"/>
    </location>
</feature>
<reference evidence="7 8" key="1">
    <citation type="submission" date="2013-02" db="EMBL/GenBank/DDBJ databases">
        <title>The Genome Sequence of Enterococcus phoeniculicola BAA-412.</title>
        <authorList>
            <consortium name="The Broad Institute Genome Sequencing Platform"/>
            <consortium name="The Broad Institute Genome Sequencing Center for Infectious Disease"/>
            <person name="Earl A.M."/>
            <person name="Gilmore M.S."/>
            <person name="Lebreton F."/>
            <person name="Walker B."/>
            <person name="Young S.K."/>
            <person name="Zeng Q."/>
            <person name="Gargeya S."/>
            <person name="Fitzgerald M."/>
            <person name="Haas B."/>
            <person name="Abouelleil A."/>
            <person name="Alvarado L."/>
            <person name="Arachchi H.M."/>
            <person name="Berlin A.M."/>
            <person name="Chapman S.B."/>
            <person name="Dewar J."/>
            <person name="Goldberg J."/>
            <person name="Griggs A."/>
            <person name="Gujja S."/>
            <person name="Hansen M."/>
            <person name="Howarth C."/>
            <person name="Imamovic A."/>
            <person name="Larimer J."/>
            <person name="McCowan C."/>
            <person name="Murphy C."/>
            <person name="Neiman D."/>
            <person name="Pearson M."/>
            <person name="Priest M."/>
            <person name="Roberts A."/>
            <person name="Saif S."/>
            <person name="Shea T."/>
            <person name="Sisk P."/>
            <person name="Sykes S."/>
            <person name="Wortman J."/>
            <person name="Nusbaum C."/>
            <person name="Birren B."/>
        </authorList>
    </citation>
    <scope>NUCLEOTIDE SEQUENCE [LARGE SCALE GENOMIC DNA]</scope>
    <source>
        <strain evidence="7 8">ATCC BAA-412</strain>
    </source>
</reference>
<dbReference type="Pfam" id="PF12698">
    <property type="entry name" value="ABC2_membrane_3"/>
    <property type="match status" value="1"/>
</dbReference>
<evidence type="ECO:0000256" key="5">
    <source>
        <dbReference type="SAM" id="Phobius"/>
    </source>
</evidence>
<feature type="transmembrane region" description="Helical" evidence="5">
    <location>
        <begin position="229"/>
        <end position="250"/>
    </location>
</feature>
<evidence type="ECO:0000256" key="2">
    <source>
        <dbReference type="ARBA" id="ARBA00022692"/>
    </source>
</evidence>
<feature type="transmembrane region" description="Helical" evidence="5">
    <location>
        <begin position="187"/>
        <end position="208"/>
    </location>
</feature>
<comment type="subcellular location">
    <subcellularLocation>
        <location evidence="1">Membrane</location>
        <topology evidence="1">Multi-pass membrane protein</topology>
    </subcellularLocation>
</comment>
<dbReference type="AlphaFoldDB" id="R3W9Y1"/>
<comment type="caution">
    <text evidence="7">The sequence shown here is derived from an EMBL/GenBank/DDBJ whole genome shotgun (WGS) entry which is preliminary data.</text>
</comment>
<evidence type="ECO:0000256" key="4">
    <source>
        <dbReference type="ARBA" id="ARBA00023136"/>
    </source>
</evidence>
<evidence type="ECO:0000313" key="8">
    <source>
        <dbReference type="Proteomes" id="UP000013785"/>
    </source>
</evidence>
<dbReference type="Gene3D" id="3.40.1710.10">
    <property type="entry name" value="abc type-2 transporter like domain"/>
    <property type="match status" value="1"/>
</dbReference>
<dbReference type="HOGENOM" id="CLU_766706_0_0_9"/>
<dbReference type="EMBL" id="AJAT01000013">
    <property type="protein sequence ID" value="EOL44716.1"/>
    <property type="molecule type" value="Genomic_DNA"/>
</dbReference>
<evidence type="ECO:0000259" key="6">
    <source>
        <dbReference type="Pfam" id="PF12698"/>
    </source>
</evidence>
<evidence type="ECO:0000313" key="7">
    <source>
        <dbReference type="EMBL" id="EOL44716.1"/>
    </source>
</evidence>
<accession>R3W9Y1</accession>
<protein>
    <recommendedName>
        <fullName evidence="6">ABC-2 type transporter transmembrane domain-containing protein</fullName>
    </recommendedName>
</protein>
<dbReference type="STRING" id="154621.RV11_GL002465"/>
<dbReference type="GO" id="GO:0016020">
    <property type="term" value="C:membrane"/>
    <property type="evidence" value="ECO:0007669"/>
    <property type="project" value="UniProtKB-SubCell"/>
</dbReference>
<evidence type="ECO:0000256" key="1">
    <source>
        <dbReference type="ARBA" id="ARBA00004141"/>
    </source>
</evidence>
<feature type="domain" description="ABC-2 type transporter transmembrane" evidence="6">
    <location>
        <begin position="18"/>
        <end position="284"/>
    </location>
</feature>
<feature type="transmembrane region" description="Helical" evidence="5">
    <location>
        <begin position="262"/>
        <end position="281"/>
    </location>
</feature>
<keyword evidence="4 5" id="KW-0472">Membrane</keyword>
<dbReference type="GO" id="GO:0140359">
    <property type="term" value="F:ABC-type transporter activity"/>
    <property type="evidence" value="ECO:0007669"/>
    <property type="project" value="InterPro"/>
</dbReference>
<keyword evidence="3 5" id="KW-1133">Transmembrane helix</keyword>
<name>R3W9Y1_9ENTE</name>
<keyword evidence="8" id="KW-1185">Reference proteome</keyword>
<sequence>MEVEKIELVKIYLKRMWLPLVFLLLLLCGQLLTTRMNVYFTKGASIPSAIEVVDLEKSPQTIEYINRLKQTPNLKVHVTTRFEKEQLNKSTIQGILVLPKNFSEVLVKNETELLNYYTATGIQDTRHIQEVMLSSLLQMKGEALYHNALEESGLVKGEREPELSELFQVVYYNASGSVVTKKTDKPLFTLGLAALFLLLSVLYLQSYLPGEDQRRLAFYGRKTLYQQQGIIGGILLASWLGIVGLFLFLMPRFIGGTFPKNSFLLLLGLLLYCFSLSFFFIHLGKRKWLIVLFVPWFILNMTMGGAVWGVPSENVLLTAFLPVSYVIKGQVLPLYLFSGLFCLTALGLGSKHKKKRVETRT</sequence>